<comment type="caution">
    <text evidence="2">The sequence shown here is derived from an EMBL/GenBank/DDBJ whole genome shotgun (WGS) entry which is preliminary data.</text>
</comment>
<feature type="compositionally biased region" description="Basic and acidic residues" evidence="1">
    <location>
        <begin position="32"/>
        <end position="49"/>
    </location>
</feature>
<keyword evidence="2" id="KW-0131">Cell cycle</keyword>
<proteinExistence type="predicted"/>
<name>A0A6B3CA89_9ACTN</name>
<dbReference type="GO" id="GO:0051301">
    <property type="term" value="P:cell division"/>
    <property type="evidence" value="ECO:0007669"/>
    <property type="project" value="UniProtKB-KW"/>
</dbReference>
<feature type="region of interest" description="Disordered" evidence="1">
    <location>
        <begin position="79"/>
        <end position="109"/>
    </location>
</feature>
<evidence type="ECO:0000256" key="1">
    <source>
        <dbReference type="SAM" id="MobiDB-lite"/>
    </source>
</evidence>
<keyword evidence="2" id="KW-0132">Cell division</keyword>
<dbReference type="EMBL" id="JAAGLU010000915">
    <property type="protein sequence ID" value="NEC93519.1"/>
    <property type="molecule type" value="Genomic_DNA"/>
</dbReference>
<feature type="non-terminal residue" evidence="2">
    <location>
        <position position="134"/>
    </location>
</feature>
<organism evidence="2">
    <name type="scientific">Streptomyces sp. SID12501</name>
    <dbReference type="NCBI Taxonomy" id="2706042"/>
    <lineage>
        <taxon>Bacteria</taxon>
        <taxon>Bacillati</taxon>
        <taxon>Actinomycetota</taxon>
        <taxon>Actinomycetes</taxon>
        <taxon>Kitasatosporales</taxon>
        <taxon>Streptomycetaceae</taxon>
        <taxon>Streptomyces</taxon>
    </lineage>
</organism>
<feature type="region of interest" description="Disordered" evidence="1">
    <location>
        <begin position="1"/>
        <end position="49"/>
    </location>
</feature>
<protein>
    <submittedName>
        <fullName evidence="2">Cell division protein FtsK</fullName>
    </submittedName>
</protein>
<reference evidence="2" key="1">
    <citation type="submission" date="2020-01" db="EMBL/GenBank/DDBJ databases">
        <title>Insect and environment-associated Actinomycetes.</title>
        <authorList>
            <person name="Currrie C."/>
            <person name="Chevrette M."/>
            <person name="Carlson C."/>
            <person name="Stubbendieck R."/>
            <person name="Wendt-Pienkowski E."/>
        </authorList>
    </citation>
    <scope>NUCLEOTIDE SEQUENCE</scope>
    <source>
        <strain evidence="2">SID12501</strain>
    </source>
</reference>
<sequence length="134" mass="14702">EDDEDAPLLIEALHSARPEPPAKKRRSLLGRRRADDVPDPDDRRLDEYEGDEAFERAAQVHHEDLDDVDDVPDVVETRRMPPAAPTAPTAVVTPELTAPAPTGVPRGEQPMLEGDVVYLLPHEDALAKGAPHKV</sequence>
<gene>
    <name evidence="2" type="ORF">G3I71_49125</name>
</gene>
<feature type="non-terminal residue" evidence="2">
    <location>
        <position position="1"/>
    </location>
</feature>
<dbReference type="AlphaFoldDB" id="A0A6B3CA89"/>
<feature type="compositionally biased region" description="Low complexity" evidence="1">
    <location>
        <begin position="86"/>
        <end position="101"/>
    </location>
</feature>
<accession>A0A6B3CA89</accession>
<evidence type="ECO:0000313" key="2">
    <source>
        <dbReference type="EMBL" id="NEC93519.1"/>
    </source>
</evidence>